<dbReference type="Proteomes" id="UP001162156">
    <property type="component" value="Unassembled WGS sequence"/>
</dbReference>
<keyword evidence="6" id="KW-0378">Hydrolase</keyword>
<proteinExistence type="inferred from homology"/>
<evidence type="ECO:0000256" key="4">
    <source>
        <dbReference type="ARBA" id="ARBA00022722"/>
    </source>
</evidence>
<organism evidence="9 10">
    <name type="scientific">Rhamnusium bicolor</name>
    <dbReference type="NCBI Taxonomy" id="1586634"/>
    <lineage>
        <taxon>Eukaryota</taxon>
        <taxon>Metazoa</taxon>
        <taxon>Ecdysozoa</taxon>
        <taxon>Arthropoda</taxon>
        <taxon>Hexapoda</taxon>
        <taxon>Insecta</taxon>
        <taxon>Pterygota</taxon>
        <taxon>Neoptera</taxon>
        <taxon>Endopterygota</taxon>
        <taxon>Coleoptera</taxon>
        <taxon>Polyphaga</taxon>
        <taxon>Cucujiformia</taxon>
        <taxon>Chrysomeloidea</taxon>
        <taxon>Cerambycidae</taxon>
        <taxon>Lepturinae</taxon>
        <taxon>Rhagiini</taxon>
        <taxon>Rhamnusium</taxon>
    </lineage>
</organism>
<evidence type="ECO:0000256" key="7">
    <source>
        <dbReference type="ARBA" id="ARBA00023242"/>
    </source>
</evidence>
<evidence type="ECO:0000256" key="5">
    <source>
        <dbReference type="ARBA" id="ARBA00022723"/>
    </source>
</evidence>
<dbReference type="EMBL" id="JANEYF010005662">
    <property type="protein sequence ID" value="KAJ8927408.1"/>
    <property type="molecule type" value="Genomic_DNA"/>
</dbReference>
<dbReference type="Pfam" id="PF13359">
    <property type="entry name" value="DDE_Tnp_4"/>
    <property type="match status" value="1"/>
</dbReference>
<dbReference type="GO" id="GO:0016787">
    <property type="term" value="F:hydrolase activity"/>
    <property type="evidence" value="ECO:0007669"/>
    <property type="project" value="UniProtKB-KW"/>
</dbReference>
<dbReference type="InterPro" id="IPR027806">
    <property type="entry name" value="HARBI1_dom"/>
</dbReference>
<evidence type="ECO:0000256" key="1">
    <source>
        <dbReference type="ARBA" id="ARBA00001968"/>
    </source>
</evidence>
<accession>A0AAV8WM31</accession>
<dbReference type="AlphaFoldDB" id="A0AAV8WM31"/>
<dbReference type="PANTHER" id="PTHR22930:SF289">
    <property type="entry name" value="DDE TNP4 DOMAIN-CONTAINING PROTEIN-RELATED"/>
    <property type="match status" value="1"/>
</dbReference>
<dbReference type="GO" id="GO:0005634">
    <property type="term" value="C:nucleus"/>
    <property type="evidence" value="ECO:0007669"/>
    <property type="project" value="UniProtKB-SubCell"/>
</dbReference>
<reference evidence="9" key="1">
    <citation type="journal article" date="2023" name="Insect Mol. Biol.">
        <title>Genome sequencing provides insights into the evolution of gene families encoding plant cell wall-degrading enzymes in longhorned beetles.</title>
        <authorList>
            <person name="Shin N.R."/>
            <person name="Okamura Y."/>
            <person name="Kirsch R."/>
            <person name="Pauchet Y."/>
        </authorList>
    </citation>
    <scope>NUCLEOTIDE SEQUENCE</scope>
    <source>
        <strain evidence="9">RBIC_L_NR</strain>
    </source>
</reference>
<comment type="cofactor">
    <cofactor evidence="1">
        <name>a divalent metal cation</name>
        <dbReference type="ChEBI" id="CHEBI:60240"/>
    </cofactor>
</comment>
<protein>
    <recommendedName>
        <fullName evidence="8">DDE Tnp4 domain-containing protein</fullName>
    </recommendedName>
</protein>
<dbReference type="GO" id="GO:0004518">
    <property type="term" value="F:nuclease activity"/>
    <property type="evidence" value="ECO:0007669"/>
    <property type="project" value="UniProtKB-KW"/>
</dbReference>
<keyword evidence="7" id="KW-0539">Nucleus</keyword>
<comment type="caution">
    <text evidence="9">The sequence shown here is derived from an EMBL/GenBank/DDBJ whole genome shotgun (WGS) entry which is preliminary data.</text>
</comment>
<evidence type="ECO:0000256" key="6">
    <source>
        <dbReference type="ARBA" id="ARBA00022801"/>
    </source>
</evidence>
<evidence type="ECO:0000259" key="8">
    <source>
        <dbReference type="Pfam" id="PF13359"/>
    </source>
</evidence>
<evidence type="ECO:0000256" key="3">
    <source>
        <dbReference type="ARBA" id="ARBA00006958"/>
    </source>
</evidence>
<name>A0AAV8WM31_9CUCU</name>
<keyword evidence="10" id="KW-1185">Reference proteome</keyword>
<gene>
    <name evidence="9" type="ORF">NQ314_020127</name>
</gene>
<evidence type="ECO:0000313" key="9">
    <source>
        <dbReference type="EMBL" id="KAJ8927408.1"/>
    </source>
</evidence>
<keyword evidence="5" id="KW-0479">Metal-binding</keyword>
<sequence>MDELVFLEVLEELEIAEYNNAGRVAQGFRHIRNPVDELNNEEFQPFLTPKVRNTDLCIHEKVLVALRFFATGSYQNDIGSSWFLGMSQSSVSRSIHEVVNALNQPEVLNRFVKFPQNLGELDAVRLEFYRKYNMPGVIGCIDCTHVAIFPHIQDTLHPEHLYVNRKQYHSINVQLICDSNLKILNVNARYPGSTHDSFIWANSNVQGELRNLHRHGYNNYILLGDSGYPLRTWLMKPFDDEPADGTPEHLYQISQKSIRSIIERCNGVLKMRFRCLFKQRVLHYDPETASKIINACVVLHNLCIEHNLPEVHLGDDSLIDMEIDLGR</sequence>
<keyword evidence="4" id="KW-0540">Nuclease</keyword>
<evidence type="ECO:0000256" key="2">
    <source>
        <dbReference type="ARBA" id="ARBA00004123"/>
    </source>
</evidence>
<comment type="similarity">
    <text evidence="3">Belongs to the HARBI1 family.</text>
</comment>
<comment type="subcellular location">
    <subcellularLocation>
        <location evidence="2">Nucleus</location>
    </subcellularLocation>
</comment>
<dbReference type="GO" id="GO:0046872">
    <property type="term" value="F:metal ion binding"/>
    <property type="evidence" value="ECO:0007669"/>
    <property type="project" value="UniProtKB-KW"/>
</dbReference>
<evidence type="ECO:0000313" key="10">
    <source>
        <dbReference type="Proteomes" id="UP001162156"/>
    </source>
</evidence>
<dbReference type="InterPro" id="IPR045249">
    <property type="entry name" value="HARBI1-like"/>
</dbReference>
<feature type="domain" description="DDE Tnp4" evidence="8">
    <location>
        <begin position="141"/>
        <end position="301"/>
    </location>
</feature>
<dbReference type="PANTHER" id="PTHR22930">
    <property type="match status" value="1"/>
</dbReference>